<dbReference type="HOGENOM" id="CLU_2480650_0_0_6"/>
<name>Q6LM55_PHOPR</name>
<dbReference type="KEGG" id="ppr:PBPRA3324"/>
<evidence type="ECO:0000313" key="1">
    <source>
        <dbReference type="EMBL" id="CAG21622.1"/>
    </source>
</evidence>
<keyword evidence="2" id="KW-1185">Reference proteome</keyword>
<evidence type="ECO:0000313" key="2">
    <source>
        <dbReference type="Proteomes" id="UP000000593"/>
    </source>
</evidence>
<dbReference type="AlphaFoldDB" id="Q6LM55"/>
<reference evidence="2" key="1">
    <citation type="journal article" date="2005" name="Science">
        <title>Life at depth: Photobacterium profundum genome sequence and expression analysis.</title>
        <authorList>
            <person name="Vezzi A."/>
            <person name="Campanaro S."/>
            <person name="D'Angelo M."/>
            <person name="Simonato F."/>
            <person name="Vitulo N."/>
            <person name="Lauro F.M."/>
            <person name="Cestaro A."/>
            <person name="Malacrida G."/>
            <person name="Simionati B."/>
            <person name="Cannata N."/>
            <person name="Romualdi C."/>
            <person name="Bartlett D.H."/>
            <person name="Valle G."/>
        </authorList>
    </citation>
    <scope>NUCLEOTIDE SEQUENCE [LARGE SCALE GENOMIC DNA]</scope>
    <source>
        <strain evidence="2">ATCC BAA-1253 / SS9</strain>
    </source>
</reference>
<proteinExistence type="predicted"/>
<accession>Q6LM55</accession>
<dbReference type="Proteomes" id="UP000000593">
    <property type="component" value="Chromosome 1"/>
</dbReference>
<sequence length="87" mass="9959">MAKPAATASNTPIILTPVKTSTNEKAIKNKNSIIFIPLYYLHITIAQSKPLFELEHKSLHFSMIQKKRNLSLRLRFLSLVKITIYYG</sequence>
<gene>
    <name evidence="1" type="ordered locus">PBPRA3324</name>
</gene>
<protein>
    <submittedName>
        <fullName evidence="1">Uncharacterized protein</fullName>
    </submittedName>
</protein>
<dbReference type="EMBL" id="CR378673">
    <property type="protein sequence ID" value="CAG21622.1"/>
    <property type="molecule type" value="Genomic_DNA"/>
</dbReference>
<organism evidence="1 2">
    <name type="scientific">Photobacterium profundum (strain SS9)</name>
    <dbReference type="NCBI Taxonomy" id="298386"/>
    <lineage>
        <taxon>Bacteria</taxon>
        <taxon>Pseudomonadati</taxon>
        <taxon>Pseudomonadota</taxon>
        <taxon>Gammaproteobacteria</taxon>
        <taxon>Vibrionales</taxon>
        <taxon>Vibrionaceae</taxon>
        <taxon>Photobacterium</taxon>
    </lineage>
</organism>